<dbReference type="AlphaFoldDB" id="A0A1I5XGK5"/>
<sequence length="343" mass="37349">MTQPAEEPVLFRGFADRPVPVPPLWVLDDEPFASWTSDIDDYFRLVGAEHADIAAEQLITTRDVPGSRPFDPEAEVRRYDPRPAYVTNADGEDNVGAYTSAFLDRLAHKAELLRGLQRGRPEPAFDLAEDRAPERARRTRDSVAGLPAADVHAVADELDDLARALSRKTGVRLPRSLAEKNRLAELAAAVDRYREHAARPFPHTPSSAAELARSAARVAALDTRNPHLLAGLSAEQARAVHALLPESAAPEHRADEPPSRPHTLAPQQDFLRDDPWRRGGEQRRDQGPPADPVRSDAGHGGPAAAEPAQARQEPARRARAARPGAAAHRRGGPAQPTDPGRAR</sequence>
<organism evidence="2 3">
    <name type="scientific">Amycolatopsis rubida</name>
    <dbReference type="NCBI Taxonomy" id="112413"/>
    <lineage>
        <taxon>Bacteria</taxon>
        <taxon>Bacillati</taxon>
        <taxon>Actinomycetota</taxon>
        <taxon>Actinomycetes</taxon>
        <taxon>Pseudonocardiales</taxon>
        <taxon>Pseudonocardiaceae</taxon>
        <taxon>Amycolatopsis</taxon>
    </lineage>
</organism>
<evidence type="ECO:0000313" key="2">
    <source>
        <dbReference type="EMBL" id="SFQ31091.1"/>
    </source>
</evidence>
<evidence type="ECO:0000313" key="3">
    <source>
        <dbReference type="Proteomes" id="UP000199137"/>
    </source>
</evidence>
<feature type="compositionally biased region" description="Basic and acidic residues" evidence="1">
    <location>
        <begin position="249"/>
        <end position="259"/>
    </location>
</feature>
<evidence type="ECO:0000256" key="1">
    <source>
        <dbReference type="SAM" id="MobiDB-lite"/>
    </source>
</evidence>
<dbReference type="EMBL" id="FOWC01000010">
    <property type="protein sequence ID" value="SFQ31091.1"/>
    <property type="molecule type" value="Genomic_DNA"/>
</dbReference>
<dbReference type="Proteomes" id="UP000199137">
    <property type="component" value="Unassembled WGS sequence"/>
</dbReference>
<feature type="compositionally biased region" description="Basic and acidic residues" evidence="1">
    <location>
        <begin position="270"/>
        <end position="286"/>
    </location>
</feature>
<proteinExistence type="predicted"/>
<name>A0A1I5XGK5_9PSEU</name>
<dbReference type="STRING" id="112413.SAMN05421854_110218"/>
<protein>
    <submittedName>
        <fullName evidence="2">Uncharacterized protein</fullName>
    </submittedName>
</protein>
<reference evidence="2 3" key="1">
    <citation type="submission" date="2016-10" db="EMBL/GenBank/DDBJ databases">
        <authorList>
            <person name="de Groot N.N."/>
        </authorList>
    </citation>
    <scope>NUCLEOTIDE SEQUENCE [LARGE SCALE GENOMIC DNA]</scope>
    <source>
        <strain evidence="2 3">DSM 44637</strain>
    </source>
</reference>
<accession>A0A1I5XGK5</accession>
<feature type="region of interest" description="Disordered" evidence="1">
    <location>
        <begin position="248"/>
        <end position="343"/>
    </location>
</feature>
<feature type="compositionally biased region" description="Low complexity" evidence="1">
    <location>
        <begin position="302"/>
        <end position="312"/>
    </location>
</feature>
<gene>
    <name evidence="2" type="ORF">SAMN05421854_110218</name>
</gene>